<protein>
    <submittedName>
        <fullName evidence="3">Short-chain dehydrogenase</fullName>
    </submittedName>
</protein>
<dbReference type="CDD" id="cd05233">
    <property type="entry name" value="SDR_c"/>
    <property type="match status" value="1"/>
</dbReference>
<dbReference type="Gene3D" id="3.40.50.720">
    <property type="entry name" value="NAD(P)-binding Rossmann-like Domain"/>
    <property type="match status" value="1"/>
</dbReference>
<sequence>MDFQGYDKNFNITDKVAIVTGGASGIGKAIAELYIEKGAKVAIFDQKDFVADIAKEWSVKDSIGVQCDITSNESMDQAIQKVKAHFGKIDILVNCAGIALLDDAENISDEYWQKTMEVNLTGSFKMCQKVGHLMIERGKGGKIINLASQAALIALDNHVAYAASKAAILGMTKVLAYEWAQFDIKVNAISPTVILTELGKKAWAGEKGEQAKKEIPLGRFGYPEEVAAIALFLASEATNLITGENIVMDGGNTIK</sequence>
<comment type="caution">
    <text evidence="3">The sequence shown here is derived from an EMBL/GenBank/DDBJ whole genome shotgun (WGS) entry which is preliminary data.</text>
</comment>
<evidence type="ECO:0000313" key="4">
    <source>
        <dbReference type="Proteomes" id="UP000064189"/>
    </source>
</evidence>
<evidence type="ECO:0000313" key="3">
    <source>
        <dbReference type="EMBL" id="KWW17595.1"/>
    </source>
</evidence>
<dbReference type="AlphaFoldDB" id="A0A120GPB1"/>
<dbReference type="PANTHER" id="PTHR24321">
    <property type="entry name" value="DEHYDROGENASES, SHORT CHAIN"/>
    <property type="match status" value="1"/>
</dbReference>
<proteinExistence type="inferred from homology"/>
<dbReference type="PRINTS" id="PR00080">
    <property type="entry name" value="SDRFAMILY"/>
</dbReference>
<dbReference type="GO" id="GO:0008206">
    <property type="term" value="P:bile acid metabolic process"/>
    <property type="evidence" value="ECO:0007669"/>
    <property type="project" value="UniProtKB-ARBA"/>
</dbReference>
<dbReference type="NCBIfam" id="NF005309">
    <property type="entry name" value="PRK06841.1"/>
    <property type="match status" value="1"/>
</dbReference>
<dbReference type="InterPro" id="IPR020904">
    <property type="entry name" value="Sc_DH/Rdtase_CS"/>
</dbReference>
<dbReference type="FunFam" id="3.40.50.720:FF:000084">
    <property type="entry name" value="Short-chain dehydrogenase reductase"/>
    <property type="match status" value="1"/>
</dbReference>
<dbReference type="PANTHER" id="PTHR24321:SF8">
    <property type="entry name" value="ESTRADIOL 17-BETA-DEHYDROGENASE 8-RELATED"/>
    <property type="match status" value="1"/>
</dbReference>
<evidence type="ECO:0000256" key="1">
    <source>
        <dbReference type="ARBA" id="ARBA00006484"/>
    </source>
</evidence>
<dbReference type="GO" id="GO:0016491">
    <property type="term" value="F:oxidoreductase activity"/>
    <property type="evidence" value="ECO:0007669"/>
    <property type="project" value="UniProtKB-KW"/>
</dbReference>
<name>A0A120GPB1_9BACI</name>
<gene>
    <name evidence="3" type="ORF">AS888_21470</name>
</gene>
<comment type="similarity">
    <text evidence="1">Belongs to the short-chain dehydrogenases/reductases (SDR) family.</text>
</comment>
<dbReference type="InterPro" id="IPR002347">
    <property type="entry name" value="SDR_fam"/>
</dbReference>
<dbReference type="InterPro" id="IPR036291">
    <property type="entry name" value="NAD(P)-bd_dom_sf"/>
</dbReference>
<dbReference type="PROSITE" id="PS00061">
    <property type="entry name" value="ADH_SHORT"/>
    <property type="match status" value="1"/>
</dbReference>
<dbReference type="RefSeq" id="WP_061142736.1">
    <property type="nucleotide sequence ID" value="NZ_LNNH01000027.1"/>
</dbReference>
<organism evidence="3 4">
    <name type="scientific">Peribacillus simplex</name>
    <dbReference type="NCBI Taxonomy" id="1478"/>
    <lineage>
        <taxon>Bacteria</taxon>
        <taxon>Bacillati</taxon>
        <taxon>Bacillota</taxon>
        <taxon>Bacilli</taxon>
        <taxon>Bacillales</taxon>
        <taxon>Bacillaceae</taxon>
        <taxon>Peribacillus</taxon>
    </lineage>
</organism>
<reference evidence="3 4" key="1">
    <citation type="submission" date="2015-11" db="EMBL/GenBank/DDBJ databases">
        <title>Genome Sequence of Bacillus simplex strain VanAntwerpen2.</title>
        <authorList>
            <person name="Couger M.B."/>
        </authorList>
    </citation>
    <scope>NUCLEOTIDE SEQUENCE [LARGE SCALE GENOMIC DNA]</scope>
    <source>
        <strain evidence="3 4">VanAntwerpen02</strain>
    </source>
</reference>
<dbReference type="PRINTS" id="PR00081">
    <property type="entry name" value="GDHRDH"/>
</dbReference>
<dbReference type="EMBL" id="LNNH01000027">
    <property type="protein sequence ID" value="KWW17595.1"/>
    <property type="molecule type" value="Genomic_DNA"/>
</dbReference>
<dbReference type="NCBIfam" id="NF005559">
    <property type="entry name" value="PRK07231.1"/>
    <property type="match status" value="1"/>
</dbReference>
<dbReference type="Pfam" id="PF13561">
    <property type="entry name" value="adh_short_C2"/>
    <property type="match status" value="1"/>
</dbReference>
<dbReference type="Proteomes" id="UP000064189">
    <property type="component" value="Unassembled WGS sequence"/>
</dbReference>
<keyword evidence="4" id="KW-1185">Reference proteome</keyword>
<accession>A0A120GPB1</accession>
<evidence type="ECO:0000256" key="2">
    <source>
        <dbReference type="ARBA" id="ARBA00023002"/>
    </source>
</evidence>
<keyword evidence="2" id="KW-0560">Oxidoreductase</keyword>
<dbReference type="SUPFAM" id="SSF51735">
    <property type="entry name" value="NAD(P)-binding Rossmann-fold domains"/>
    <property type="match status" value="1"/>
</dbReference>